<name>A0AA38IVA3_9CUCU</name>
<protein>
    <submittedName>
        <fullName evidence="2">Uncharacterized protein</fullName>
    </submittedName>
</protein>
<comment type="caution">
    <text evidence="2">The sequence shown here is derived from an EMBL/GenBank/DDBJ whole genome shotgun (WGS) entry which is preliminary data.</text>
</comment>
<keyword evidence="3" id="KW-1185">Reference proteome</keyword>
<dbReference type="AlphaFoldDB" id="A0AA38IVA3"/>
<organism evidence="2 3">
    <name type="scientific">Zophobas morio</name>
    <dbReference type="NCBI Taxonomy" id="2755281"/>
    <lineage>
        <taxon>Eukaryota</taxon>
        <taxon>Metazoa</taxon>
        <taxon>Ecdysozoa</taxon>
        <taxon>Arthropoda</taxon>
        <taxon>Hexapoda</taxon>
        <taxon>Insecta</taxon>
        <taxon>Pterygota</taxon>
        <taxon>Neoptera</taxon>
        <taxon>Endopterygota</taxon>
        <taxon>Coleoptera</taxon>
        <taxon>Polyphaga</taxon>
        <taxon>Cucujiformia</taxon>
        <taxon>Tenebrionidae</taxon>
        <taxon>Zophobas</taxon>
    </lineage>
</organism>
<sequence>MPLPGVVNRRDLCQSAVSRPPLAPHHYTNYPLIASMCTIMRSVSAQHPRGPSRATGTTMRESSVRPYRPHLQQSAPSKAEDHSSKGQFPGTITAFELFMSAISPFSR</sequence>
<gene>
    <name evidence="2" type="ORF">Zmor_005839</name>
</gene>
<evidence type="ECO:0000256" key="1">
    <source>
        <dbReference type="SAM" id="MobiDB-lite"/>
    </source>
</evidence>
<dbReference type="EMBL" id="JALNTZ010000002">
    <property type="protein sequence ID" value="KAJ3661444.1"/>
    <property type="molecule type" value="Genomic_DNA"/>
</dbReference>
<proteinExistence type="predicted"/>
<evidence type="ECO:0000313" key="3">
    <source>
        <dbReference type="Proteomes" id="UP001168821"/>
    </source>
</evidence>
<evidence type="ECO:0000313" key="2">
    <source>
        <dbReference type="EMBL" id="KAJ3661444.1"/>
    </source>
</evidence>
<dbReference type="Proteomes" id="UP001168821">
    <property type="component" value="Unassembled WGS sequence"/>
</dbReference>
<accession>A0AA38IVA3</accession>
<reference evidence="2" key="1">
    <citation type="journal article" date="2023" name="G3 (Bethesda)">
        <title>Whole genome assemblies of Zophobas morio and Tenebrio molitor.</title>
        <authorList>
            <person name="Kaur S."/>
            <person name="Stinson S.A."/>
            <person name="diCenzo G.C."/>
        </authorList>
    </citation>
    <scope>NUCLEOTIDE SEQUENCE</scope>
    <source>
        <strain evidence="2">QUZm001</strain>
    </source>
</reference>
<feature type="region of interest" description="Disordered" evidence="1">
    <location>
        <begin position="44"/>
        <end position="88"/>
    </location>
</feature>